<sequence length="100" mass="10812">MEGPKGLAGACALNAMEGGGAPHLVDHLELEGTQPRWARVREKLGIVGWNHGLDRGYVATHASHPVANQLGLSSGPQMTLQTDRLEVAHRPVDLRHARIR</sequence>
<accession>A0ABD1RWG3</accession>
<dbReference type="Proteomes" id="UP001604336">
    <property type="component" value="Unassembled WGS sequence"/>
</dbReference>
<proteinExistence type="predicted"/>
<dbReference type="EMBL" id="JBFOLK010000008">
    <property type="protein sequence ID" value="KAL2492053.1"/>
    <property type="molecule type" value="Genomic_DNA"/>
</dbReference>
<dbReference type="AlphaFoldDB" id="A0ABD1RWG3"/>
<name>A0ABD1RWG3_9LAMI</name>
<evidence type="ECO:0000313" key="2">
    <source>
        <dbReference type="Proteomes" id="UP001604336"/>
    </source>
</evidence>
<evidence type="ECO:0000313" key="1">
    <source>
        <dbReference type="EMBL" id="KAL2492053.1"/>
    </source>
</evidence>
<reference evidence="2" key="1">
    <citation type="submission" date="2024-07" db="EMBL/GenBank/DDBJ databases">
        <title>Two chromosome-level genome assemblies of Korean endemic species Abeliophyllum distichum and Forsythia ovata (Oleaceae).</title>
        <authorList>
            <person name="Jang H."/>
        </authorList>
    </citation>
    <scope>NUCLEOTIDE SEQUENCE [LARGE SCALE GENOMIC DNA]</scope>
</reference>
<comment type="caution">
    <text evidence="1">The sequence shown here is derived from an EMBL/GenBank/DDBJ whole genome shotgun (WGS) entry which is preliminary data.</text>
</comment>
<keyword evidence="2" id="KW-1185">Reference proteome</keyword>
<gene>
    <name evidence="1" type="ORF">Adt_27681</name>
</gene>
<organism evidence="1 2">
    <name type="scientific">Abeliophyllum distichum</name>
    <dbReference type="NCBI Taxonomy" id="126358"/>
    <lineage>
        <taxon>Eukaryota</taxon>
        <taxon>Viridiplantae</taxon>
        <taxon>Streptophyta</taxon>
        <taxon>Embryophyta</taxon>
        <taxon>Tracheophyta</taxon>
        <taxon>Spermatophyta</taxon>
        <taxon>Magnoliopsida</taxon>
        <taxon>eudicotyledons</taxon>
        <taxon>Gunneridae</taxon>
        <taxon>Pentapetalae</taxon>
        <taxon>asterids</taxon>
        <taxon>lamiids</taxon>
        <taxon>Lamiales</taxon>
        <taxon>Oleaceae</taxon>
        <taxon>Forsythieae</taxon>
        <taxon>Abeliophyllum</taxon>
    </lineage>
</organism>
<protein>
    <submittedName>
        <fullName evidence="1">Uncharacterized protein</fullName>
    </submittedName>
</protein>